<dbReference type="FunFam" id="1.20.58.530:FF:000001">
    <property type="entry name" value="Myosin heavy chain"/>
    <property type="match status" value="1"/>
</dbReference>
<evidence type="ECO:0000256" key="7">
    <source>
        <dbReference type="ARBA" id="ARBA00023203"/>
    </source>
</evidence>
<dbReference type="InterPro" id="IPR001609">
    <property type="entry name" value="Myosin_head_motor_dom-like"/>
</dbReference>
<evidence type="ECO:0000256" key="2">
    <source>
        <dbReference type="ARBA" id="ARBA00022741"/>
    </source>
</evidence>
<dbReference type="Gene3D" id="3.40.850.10">
    <property type="entry name" value="Kinesin motor domain"/>
    <property type="match status" value="1"/>
</dbReference>
<evidence type="ECO:0000256" key="8">
    <source>
        <dbReference type="PROSITE-ProRule" id="PRU00782"/>
    </source>
</evidence>
<dbReference type="FunFam" id="1.10.10.820:FF:000001">
    <property type="entry name" value="Myosin heavy chain"/>
    <property type="match status" value="1"/>
</dbReference>
<dbReference type="AlphaFoldDB" id="A0A091V8M3"/>
<evidence type="ECO:0000259" key="10">
    <source>
        <dbReference type="PROSITE" id="PS51844"/>
    </source>
</evidence>
<dbReference type="Gene3D" id="1.20.120.720">
    <property type="entry name" value="Myosin VI head, motor domain, U50 subdomain"/>
    <property type="match status" value="1"/>
</dbReference>
<dbReference type="SUPFAM" id="SSF52540">
    <property type="entry name" value="P-loop containing nucleoside triphosphate hydrolases"/>
    <property type="match status" value="1"/>
</dbReference>
<dbReference type="FunFam" id="3.40.850.10:FF:000024">
    <property type="entry name" value="Myosin heavy chain, isoform J"/>
    <property type="match status" value="1"/>
</dbReference>
<dbReference type="GO" id="GO:0051015">
    <property type="term" value="F:actin filament binding"/>
    <property type="evidence" value="ECO:0007669"/>
    <property type="project" value="InterPro"/>
</dbReference>
<dbReference type="FunFam" id="1.20.120.720:FF:000001">
    <property type="entry name" value="Myosin heavy chain, muscle"/>
    <property type="match status" value="1"/>
</dbReference>
<dbReference type="EMBL" id="KK733784">
    <property type="protein sequence ID" value="KFQ99413.1"/>
    <property type="molecule type" value="Genomic_DNA"/>
</dbReference>
<feature type="domain" description="Myosin motor" evidence="9">
    <location>
        <begin position="54"/>
        <end position="593"/>
    </location>
</feature>
<evidence type="ECO:0000259" key="9">
    <source>
        <dbReference type="PROSITE" id="PS51456"/>
    </source>
</evidence>
<evidence type="ECO:0000256" key="4">
    <source>
        <dbReference type="ARBA" id="ARBA00023054"/>
    </source>
</evidence>
<dbReference type="PANTHER" id="PTHR13140">
    <property type="entry name" value="MYOSIN"/>
    <property type="match status" value="1"/>
</dbReference>
<accession>A0A091V8M3</accession>
<evidence type="ECO:0000313" key="11">
    <source>
        <dbReference type="EMBL" id="KFQ99413.1"/>
    </source>
</evidence>
<dbReference type="SMART" id="SM00242">
    <property type="entry name" value="MYSc"/>
    <property type="match status" value="1"/>
</dbReference>
<gene>
    <name evidence="11" type="ORF">N306_13629</name>
</gene>
<dbReference type="PhylomeDB" id="A0A091V8M3"/>
<organism evidence="11 12">
    <name type="scientific">Opisthocomus hoazin</name>
    <name type="common">Hoatzin</name>
    <name type="synonym">Phasianus hoazin</name>
    <dbReference type="NCBI Taxonomy" id="30419"/>
    <lineage>
        <taxon>Eukaryota</taxon>
        <taxon>Metazoa</taxon>
        <taxon>Chordata</taxon>
        <taxon>Craniata</taxon>
        <taxon>Vertebrata</taxon>
        <taxon>Euteleostomi</taxon>
        <taxon>Archelosauria</taxon>
        <taxon>Archosauria</taxon>
        <taxon>Dinosauria</taxon>
        <taxon>Saurischia</taxon>
        <taxon>Theropoda</taxon>
        <taxon>Coelurosauria</taxon>
        <taxon>Aves</taxon>
        <taxon>Neognathae</taxon>
        <taxon>Neoaves</taxon>
        <taxon>Opisthocomiformes</taxon>
        <taxon>Opisthocomidae</taxon>
        <taxon>Opisthocomus</taxon>
    </lineage>
</organism>
<dbReference type="GO" id="GO:0007015">
    <property type="term" value="P:actin filament organization"/>
    <property type="evidence" value="ECO:0007669"/>
    <property type="project" value="TreeGrafter"/>
</dbReference>
<proteinExistence type="inferred from homology"/>
<dbReference type="PROSITE" id="PS51844">
    <property type="entry name" value="SH3_LIKE"/>
    <property type="match status" value="1"/>
</dbReference>
<comment type="similarity">
    <text evidence="1 8">Belongs to the TRAFAC class myosin-kinesin ATPase superfamily. Myosin family.</text>
</comment>
<dbReference type="Gene3D" id="2.30.30.360">
    <property type="entry name" value="Myosin S1 fragment, N-terminal"/>
    <property type="match status" value="1"/>
</dbReference>
<keyword evidence="12" id="KW-1185">Reference proteome</keyword>
<dbReference type="Gene3D" id="1.20.58.530">
    <property type="match status" value="1"/>
</dbReference>
<reference evidence="11 12" key="1">
    <citation type="submission" date="2014-04" db="EMBL/GenBank/DDBJ databases">
        <title>Genome evolution of avian class.</title>
        <authorList>
            <person name="Zhang G."/>
            <person name="Li C."/>
        </authorList>
    </citation>
    <scope>NUCLEOTIDE SEQUENCE [LARGE SCALE GENOMIC DNA]</scope>
    <source>
        <strain evidence="11">BGI_N306</strain>
    </source>
</reference>
<dbReference type="PROSITE" id="PS51456">
    <property type="entry name" value="MYOSIN_MOTOR"/>
    <property type="match status" value="1"/>
</dbReference>
<evidence type="ECO:0000256" key="6">
    <source>
        <dbReference type="ARBA" id="ARBA00023175"/>
    </source>
</evidence>
<dbReference type="STRING" id="30419.A0A091V8M3"/>
<dbReference type="PRINTS" id="PR00193">
    <property type="entry name" value="MYOSINHEAVY"/>
</dbReference>
<dbReference type="InterPro" id="IPR027417">
    <property type="entry name" value="P-loop_NTPase"/>
</dbReference>
<keyword evidence="7 8" id="KW-0009">Actin-binding</keyword>
<dbReference type="GO" id="GO:0016020">
    <property type="term" value="C:membrane"/>
    <property type="evidence" value="ECO:0007669"/>
    <property type="project" value="TreeGrafter"/>
</dbReference>
<feature type="domain" description="Myosin N-terminal SH3-like" evidence="10">
    <location>
        <begin position="34"/>
        <end position="82"/>
    </location>
</feature>
<dbReference type="InterPro" id="IPR004009">
    <property type="entry name" value="SH3_Myosin"/>
</dbReference>
<keyword evidence="6 8" id="KW-0505">Motor protein</keyword>
<dbReference type="Proteomes" id="UP000053605">
    <property type="component" value="Unassembled WGS sequence"/>
</dbReference>
<keyword evidence="3 8" id="KW-0067">ATP-binding</keyword>
<dbReference type="InterPro" id="IPR036961">
    <property type="entry name" value="Kinesin_motor_dom_sf"/>
</dbReference>
<dbReference type="GO" id="GO:0005524">
    <property type="term" value="F:ATP binding"/>
    <property type="evidence" value="ECO:0007669"/>
    <property type="project" value="UniProtKB-UniRule"/>
</dbReference>
<feature type="binding site" evidence="8">
    <location>
        <begin position="147"/>
        <end position="154"/>
    </location>
    <ligand>
        <name>ATP</name>
        <dbReference type="ChEBI" id="CHEBI:30616"/>
    </ligand>
</feature>
<name>A0A091V8M3_OPIHO</name>
<keyword evidence="5 8" id="KW-0518">Myosin</keyword>
<evidence type="ECO:0000256" key="3">
    <source>
        <dbReference type="ARBA" id="ARBA00022840"/>
    </source>
</evidence>
<sequence length="593" mass="67207">MASPDAEMAAFGEAAPYLRKSEKERIEAQNKPFDAKTSVFVVHAKESFVKGTIQSKESGKVTVKTEEPAVLYNLKERYAAWMIYTYSGLFCVTVNPYKWLPVYNPEVVLAYRGKKRQEAPPHIFSISDNAYQFMLTDRENQSILITGESGAGKTVNTKRVIQYFATIAASGEKKKEEQPTGKMQGTLEDQIISANPLLEAFGNAKTVRNDNSSRFGKFIRIHFGATGKLASADIETYLLEKSRVTFQLKAERSYHIFYQIMSNKKPELIDMLLITTNPFDFHYVSQGEVTVPSIDDQEELMATDSAIDILGFTADEKTAIYKLTGAVMHYGNLKFKQKQREEQAEPDGTEVADKAAYLMGLNSADLLKALCYPRVKVGNEFVTKGQTVEQVNNAVGALAKAVYEKMFLWMVIRINQQLDTKQPRQYFIGVLDIAGFEIFDFNSFEQLCINFTNEKLQQFFNHHMFVLEQEEYKKEGIEWEFIDFGMDLAACIELIEKPMGIFSILEEECMFPKATDTSFKNKLYDQHLGKSNNFQKPKPAKGKAEAHFSLVHYAGTVDYNISGWLEKNKDPLNETVIGLYQKSSVKTLALLFA</sequence>
<evidence type="ECO:0000256" key="1">
    <source>
        <dbReference type="ARBA" id="ARBA00008314"/>
    </source>
</evidence>
<dbReference type="Pfam" id="PF00063">
    <property type="entry name" value="Myosin_head"/>
    <property type="match status" value="1"/>
</dbReference>
<evidence type="ECO:0000313" key="12">
    <source>
        <dbReference type="Proteomes" id="UP000053605"/>
    </source>
</evidence>
<dbReference type="CDD" id="cd01377">
    <property type="entry name" value="MYSc_class_II"/>
    <property type="match status" value="1"/>
</dbReference>
<dbReference type="GO" id="GO:0016459">
    <property type="term" value="C:myosin complex"/>
    <property type="evidence" value="ECO:0007669"/>
    <property type="project" value="UniProtKB-KW"/>
</dbReference>
<protein>
    <submittedName>
        <fullName evidence="11">Myosin heavy chain, skeletal muscle, adult</fullName>
    </submittedName>
</protein>
<dbReference type="SUPFAM" id="SSF50084">
    <property type="entry name" value="Myosin S1 fragment, N-terminal domain"/>
    <property type="match status" value="1"/>
</dbReference>
<evidence type="ECO:0000256" key="5">
    <source>
        <dbReference type="ARBA" id="ARBA00023123"/>
    </source>
</evidence>
<dbReference type="GO" id="GO:0000146">
    <property type="term" value="F:microfilament motor activity"/>
    <property type="evidence" value="ECO:0007669"/>
    <property type="project" value="TreeGrafter"/>
</dbReference>
<dbReference type="GO" id="GO:0005737">
    <property type="term" value="C:cytoplasm"/>
    <property type="evidence" value="ECO:0007669"/>
    <property type="project" value="UniProtKB-ARBA"/>
</dbReference>
<feature type="non-terminal residue" evidence="11">
    <location>
        <position position="593"/>
    </location>
</feature>
<keyword evidence="4" id="KW-0175">Coiled coil</keyword>
<dbReference type="PANTHER" id="PTHR13140:SF857">
    <property type="entry name" value="MYOSIN-11"/>
    <property type="match status" value="1"/>
</dbReference>
<dbReference type="Gene3D" id="1.10.10.820">
    <property type="match status" value="1"/>
</dbReference>
<dbReference type="InterPro" id="IPR008989">
    <property type="entry name" value="Myosin_S1_N"/>
</dbReference>
<comment type="caution">
    <text evidence="8">Lacks conserved residue(s) required for the propagation of feature annotation.</text>
</comment>
<keyword evidence="2 8" id="KW-0547">Nucleotide-binding</keyword>